<dbReference type="Pfam" id="PF01501">
    <property type="entry name" value="Glyco_transf_8"/>
    <property type="match status" value="1"/>
</dbReference>
<dbReference type="PANTHER" id="PTHR11183">
    <property type="entry name" value="GLYCOGENIN SUBFAMILY MEMBER"/>
    <property type="match status" value="1"/>
</dbReference>
<evidence type="ECO:0000313" key="1">
    <source>
        <dbReference type="EMBL" id="SGZ41149.1"/>
    </source>
</evidence>
<proteinExistence type="predicted"/>
<dbReference type="Gene3D" id="3.90.550.10">
    <property type="entry name" value="Spore Coat Polysaccharide Biosynthesis Protein SpsA, Chain A"/>
    <property type="match status" value="1"/>
</dbReference>
<reference evidence="2" key="1">
    <citation type="submission" date="2016-11" db="EMBL/GenBank/DDBJ databases">
        <authorList>
            <person name="Guldener U."/>
        </authorList>
    </citation>
    <scope>NUCLEOTIDE SEQUENCE [LARGE SCALE GENOMIC DNA]</scope>
</reference>
<dbReference type="InterPro" id="IPR050587">
    <property type="entry name" value="GNT1/Glycosyltrans_8"/>
</dbReference>
<accession>A0A1L0CQ63</accession>
<dbReference type="AlphaFoldDB" id="A0A1L0CQ63"/>
<dbReference type="GO" id="GO:0016757">
    <property type="term" value="F:glycosyltransferase activity"/>
    <property type="evidence" value="ECO:0007669"/>
    <property type="project" value="InterPro"/>
</dbReference>
<dbReference type="Proteomes" id="UP000183365">
    <property type="component" value="Unassembled WGS sequence"/>
</dbReference>
<evidence type="ECO:0008006" key="3">
    <source>
        <dbReference type="Google" id="ProtNLM"/>
    </source>
</evidence>
<name>A0A1L0CQ63_9ASCO</name>
<dbReference type="InterPro" id="IPR002495">
    <property type="entry name" value="Glyco_trans_8"/>
</dbReference>
<dbReference type="InterPro" id="IPR029044">
    <property type="entry name" value="Nucleotide-diphossugar_trans"/>
</dbReference>
<evidence type="ECO:0000313" key="2">
    <source>
        <dbReference type="Proteomes" id="UP000183365"/>
    </source>
</evidence>
<protein>
    <recommendedName>
        <fullName evidence="3">Glycogenin-1</fullName>
    </recommendedName>
</protein>
<gene>
    <name evidence="1" type="ORF">HGUI_03349</name>
</gene>
<dbReference type="OrthoDB" id="2014201at2759"/>
<keyword evidence="2" id="KW-1185">Reference proteome</keyword>
<sequence>MFRSISHAVATILFFDITKDDEKLFNNYLVLSLLLANKLKQLKAITETKYDTLVLIDKPTACQLKKTNKLHLLTNAFDKVIVSDNHEAFFLKIELWNIITNYSSIVYLDSDCFIKTEKALDLLFEESAGIAENIVACNETTWPDMFNTGVFAINNKTALSYKKLVEHSKIFNELCKSNNEEVELYDNLDQGLLNYVFSNSWKNMSYVYNVQVRGECDKSANNYSDPSETYFLLKENNESKPPEKNTPLDTGYFAYANKTLKNSKQKKFLNKAVIVQFMEKPWEGPIMDYVAPEYYLSFNKMKQEVCEQEEVKDTKTCKTPEKPKIEKETTFKFPWIEYENFPTTNTREWR</sequence>
<dbReference type="SUPFAM" id="SSF53448">
    <property type="entry name" value="Nucleotide-diphospho-sugar transferases"/>
    <property type="match status" value="1"/>
</dbReference>
<dbReference type="VEuPathDB" id="FungiDB:HGUI_03349"/>
<organism evidence="1 2">
    <name type="scientific">Hanseniaspora guilliermondii</name>
    <dbReference type="NCBI Taxonomy" id="56406"/>
    <lineage>
        <taxon>Eukaryota</taxon>
        <taxon>Fungi</taxon>
        <taxon>Dikarya</taxon>
        <taxon>Ascomycota</taxon>
        <taxon>Saccharomycotina</taxon>
        <taxon>Saccharomycetes</taxon>
        <taxon>Saccharomycodales</taxon>
        <taxon>Saccharomycodaceae</taxon>
        <taxon>Hanseniaspora</taxon>
    </lineage>
</organism>
<dbReference type="EMBL" id="FQNF01000082">
    <property type="protein sequence ID" value="SGZ41149.1"/>
    <property type="molecule type" value="Genomic_DNA"/>
</dbReference>